<dbReference type="PANTHER" id="PTHR44846:SF17">
    <property type="entry name" value="GNTR-FAMILY TRANSCRIPTIONAL REGULATOR"/>
    <property type="match status" value="1"/>
</dbReference>
<dbReference type="SUPFAM" id="SSF64288">
    <property type="entry name" value="Chorismate lyase-like"/>
    <property type="match status" value="1"/>
</dbReference>
<evidence type="ECO:0000256" key="2">
    <source>
        <dbReference type="ARBA" id="ARBA00023125"/>
    </source>
</evidence>
<evidence type="ECO:0000256" key="3">
    <source>
        <dbReference type="ARBA" id="ARBA00023163"/>
    </source>
</evidence>
<dbReference type="CDD" id="cd07377">
    <property type="entry name" value="WHTH_GntR"/>
    <property type="match status" value="1"/>
</dbReference>
<dbReference type="GO" id="GO:0003700">
    <property type="term" value="F:DNA-binding transcription factor activity"/>
    <property type="evidence" value="ECO:0007669"/>
    <property type="project" value="InterPro"/>
</dbReference>
<dbReference type="InterPro" id="IPR028978">
    <property type="entry name" value="Chorismate_lyase_/UTRA_dom_sf"/>
</dbReference>
<feature type="region of interest" description="Disordered" evidence="4">
    <location>
        <begin position="61"/>
        <end position="92"/>
    </location>
</feature>
<dbReference type="GO" id="GO:0003677">
    <property type="term" value="F:DNA binding"/>
    <property type="evidence" value="ECO:0007669"/>
    <property type="project" value="UniProtKB-KW"/>
</dbReference>
<evidence type="ECO:0000259" key="5">
    <source>
        <dbReference type="PROSITE" id="PS50949"/>
    </source>
</evidence>
<keyword evidence="7" id="KW-1185">Reference proteome</keyword>
<dbReference type="SUPFAM" id="SSF46785">
    <property type="entry name" value="Winged helix' DNA-binding domain"/>
    <property type="match status" value="1"/>
</dbReference>
<dbReference type="RefSeq" id="WP_158673905.1">
    <property type="nucleotide sequence ID" value="NZ_RBAM01000156.1"/>
</dbReference>
<feature type="non-terminal residue" evidence="6">
    <location>
        <position position="199"/>
    </location>
</feature>
<keyword evidence="1" id="KW-0805">Transcription regulation</keyword>
<comment type="caution">
    <text evidence="6">The sequence shown here is derived from an EMBL/GenBank/DDBJ whole genome shotgun (WGS) entry which is preliminary data.</text>
</comment>
<organism evidence="6 7">
    <name type="scientific">Streptomyces klenkii</name>
    <dbReference type="NCBI Taxonomy" id="1420899"/>
    <lineage>
        <taxon>Bacteria</taxon>
        <taxon>Bacillati</taxon>
        <taxon>Actinomycetota</taxon>
        <taxon>Actinomycetes</taxon>
        <taxon>Kitasatosporales</taxon>
        <taxon>Streptomycetaceae</taxon>
        <taxon>Streptomyces</taxon>
    </lineage>
</organism>
<gene>
    <name evidence="6" type="ORF">D7231_35405</name>
</gene>
<evidence type="ECO:0000256" key="4">
    <source>
        <dbReference type="SAM" id="MobiDB-lite"/>
    </source>
</evidence>
<dbReference type="Proteomes" id="UP000270343">
    <property type="component" value="Unassembled WGS sequence"/>
</dbReference>
<dbReference type="PROSITE" id="PS50949">
    <property type="entry name" value="HTH_GNTR"/>
    <property type="match status" value="1"/>
</dbReference>
<name>A0A3A9ZUW5_9ACTN</name>
<reference evidence="6 7" key="1">
    <citation type="journal article" date="2015" name="Antonie Van Leeuwenhoek">
        <title>Streptomyces klenkii sp. nov., isolated from deep marine sediment.</title>
        <authorList>
            <person name="Veyisoglu A."/>
            <person name="Sahin N."/>
        </authorList>
    </citation>
    <scope>NUCLEOTIDE SEQUENCE [LARGE SCALE GENOMIC DNA]</scope>
    <source>
        <strain evidence="6 7">KCTC 29202</strain>
    </source>
</reference>
<dbReference type="OrthoDB" id="4537656at2"/>
<accession>A0A3A9ZUW5</accession>
<dbReference type="GO" id="GO:0045892">
    <property type="term" value="P:negative regulation of DNA-templated transcription"/>
    <property type="evidence" value="ECO:0007669"/>
    <property type="project" value="TreeGrafter"/>
</dbReference>
<dbReference type="Gene3D" id="1.10.10.10">
    <property type="entry name" value="Winged helix-like DNA-binding domain superfamily/Winged helix DNA-binding domain"/>
    <property type="match status" value="1"/>
</dbReference>
<proteinExistence type="predicted"/>
<sequence>MAARYHRIADDLRRQIRDGTLSPGDRLPTEGPLAARYNVSVPTLRSALRLLQQEGLTETIHGSGTYVRPRREPVRYANDRHRNSRRQTPETRTDLEYREIKAEEEASALMGVPVGTPLMECVYRSGESSGLPHTVVTAYVRRDSVPDLPMLLADTPSPWGDDLRAALASAGTQVVRTVEHPVPRTDERPDVLVAQRKQP</sequence>
<dbReference type="InterPro" id="IPR036388">
    <property type="entry name" value="WH-like_DNA-bd_sf"/>
</dbReference>
<dbReference type="SMART" id="SM00345">
    <property type="entry name" value="HTH_GNTR"/>
    <property type="match status" value="1"/>
</dbReference>
<dbReference type="InterPro" id="IPR036390">
    <property type="entry name" value="WH_DNA-bd_sf"/>
</dbReference>
<evidence type="ECO:0000313" key="6">
    <source>
        <dbReference type="EMBL" id="RKN51990.1"/>
    </source>
</evidence>
<dbReference type="EMBL" id="RBAM01000156">
    <property type="protein sequence ID" value="RKN51990.1"/>
    <property type="molecule type" value="Genomic_DNA"/>
</dbReference>
<dbReference type="InterPro" id="IPR000524">
    <property type="entry name" value="Tscrpt_reg_HTH_GntR"/>
</dbReference>
<keyword evidence="2" id="KW-0238">DNA-binding</keyword>
<evidence type="ECO:0000256" key="1">
    <source>
        <dbReference type="ARBA" id="ARBA00023015"/>
    </source>
</evidence>
<evidence type="ECO:0000313" key="7">
    <source>
        <dbReference type="Proteomes" id="UP000270343"/>
    </source>
</evidence>
<keyword evidence="3" id="KW-0804">Transcription</keyword>
<dbReference type="InterPro" id="IPR050679">
    <property type="entry name" value="Bact_HTH_transcr_reg"/>
</dbReference>
<dbReference type="Gene3D" id="3.40.1410.10">
    <property type="entry name" value="Chorismate lyase-like"/>
    <property type="match status" value="1"/>
</dbReference>
<dbReference type="PANTHER" id="PTHR44846">
    <property type="entry name" value="MANNOSYL-D-GLYCERATE TRANSPORT/METABOLISM SYSTEM REPRESSOR MNGR-RELATED"/>
    <property type="match status" value="1"/>
</dbReference>
<feature type="domain" description="HTH gntR-type" evidence="5">
    <location>
        <begin position="2"/>
        <end position="70"/>
    </location>
</feature>
<feature type="compositionally biased region" description="Basic and acidic residues" evidence="4">
    <location>
        <begin position="69"/>
        <end position="92"/>
    </location>
</feature>
<protein>
    <submittedName>
        <fullName evidence="6">GntR family transcriptional regulator</fullName>
    </submittedName>
</protein>
<dbReference type="Pfam" id="PF00392">
    <property type="entry name" value="GntR"/>
    <property type="match status" value="1"/>
</dbReference>
<dbReference type="AlphaFoldDB" id="A0A3A9ZUW5"/>